<protein>
    <submittedName>
        <fullName evidence="1">Uncharacterized protein</fullName>
    </submittedName>
</protein>
<comment type="caution">
    <text evidence="1">The sequence shown here is derived from an EMBL/GenBank/DDBJ whole genome shotgun (WGS) entry which is preliminary data.</text>
</comment>
<accession>A0ABW5BNQ0</accession>
<dbReference type="EMBL" id="JBHUII010000011">
    <property type="protein sequence ID" value="MFD2207204.1"/>
    <property type="molecule type" value="Genomic_DNA"/>
</dbReference>
<organism evidence="1 2">
    <name type="scientific">Kiloniella antarctica</name>
    <dbReference type="NCBI Taxonomy" id="1550907"/>
    <lineage>
        <taxon>Bacteria</taxon>
        <taxon>Pseudomonadati</taxon>
        <taxon>Pseudomonadota</taxon>
        <taxon>Alphaproteobacteria</taxon>
        <taxon>Rhodospirillales</taxon>
        <taxon>Kiloniellaceae</taxon>
        <taxon>Kiloniella</taxon>
    </lineage>
</organism>
<keyword evidence="2" id="KW-1185">Reference proteome</keyword>
<proteinExistence type="predicted"/>
<dbReference type="RefSeq" id="WP_380253603.1">
    <property type="nucleotide sequence ID" value="NZ_JBHUII010000011.1"/>
</dbReference>
<dbReference type="Proteomes" id="UP001597294">
    <property type="component" value="Unassembled WGS sequence"/>
</dbReference>
<evidence type="ECO:0000313" key="2">
    <source>
        <dbReference type="Proteomes" id="UP001597294"/>
    </source>
</evidence>
<reference evidence="2" key="1">
    <citation type="journal article" date="2019" name="Int. J. Syst. Evol. Microbiol.">
        <title>The Global Catalogue of Microorganisms (GCM) 10K type strain sequencing project: providing services to taxonomists for standard genome sequencing and annotation.</title>
        <authorList>
            <consortium name="The Broad Institute Genomics Platform"/>
            <consortium name="The Broad Institute Genome Sequencing Center for Infectious Disease"/>
            <person name="Wu L."/>
            <person name="Ma J."/>
        </authorList>
    </citation>
    <scope>NUCLEOTIDE SEQUENCE [LARGE SCALE GENOMIC DNA]</scope>
    <source>
        <strain evidence="2">CGMCC 4.7192</strain>
    </source>
</reference>
<sequence length="158" mass="17780">MAEDLGTIERRKRGGMIIKDHYGANGFTVGKGAAVEYPTLIEQLFVNGYLGTGNEAKRRKEVGLWLTDLMEKVYRSEGVAGYSTASSAEYEVTDEEDRDKTLLNKTMRKINLCDWRLLKVMCHVQDKDNIAWTARNMVGEAKGYQRALDKLAEVRGIG</sequence>
<name>A0ABW5BNQ0_9PROT</name>
<evidence type="ECO:0000313" key="1">
    <source>
        <dbReference type="EMBL" id="MFD2207204.1"/>
    </source>
</evidence>
<gene>
    <name evidence="1" type="ORF">ACFSKO_16370</name>
</gene>